<dbReference type="PANTHER" id="PTHR35372">
    <property type="entry name" value="ATP BINDING PROTEIN-RELATED"/>
    <property type="match status" value="1"/>
</dbReference>
<reference evidence="6 7" key="1">
    <citation type="submission" date="2019-02" db="EMBL/GenBank/DDBJ databases">
        <title>Genomic Encyclopedia of Type Strains, Phase IV (KMG-IV): sequencing the most valuable type-strain genomes for metagenomic binning, comparative biology and taxonomic classification.</title>
        <authorList>
            <person name="Goeker M."/>
        </authorList>
    </citation>
    <scope>NUCLEOTIDE SEQUENCE [LARGE SCALE GENOMIC DNA]</scope>
    <source>
        <strain evidence="6 7">DSM 29486</strain>
    </source>
</reference>
<dbReference type="Pfam" id="PF03288">
    <property type="entry name" value="Pox_D5"/>
    <property type="match status" value="1"/>
</dbReference>
<protein>
    <submittedName>
        <fullName evidence="6">P4 family phage/plasmid primase-like protein</fullName>
    </submittedName>
</protein>
<gene>
    <name evidence="6" type="ORF">EV209_0220</name>
</gene>
<dbReference type="InterPro" id="IPR006500">
    <property type="entry name" value="Helicase_put_C_phage/plasmid"/>
</dbReference>
<dbReference type="OrthoDB" id="9763644at2"/>
<dbReference type="RefSeq" id="WP_130432208.1">
    <property type="nucleotide sequence ID" value="NZ_SGXF01000001.1"/>
</dbReference>
<name>A0A4Q7PNR6_9FIRM</name>
<evidence type="ECO:0000313" key="6">
    <source>
        <dbReference type="EMBL" id="RZT02115.1"/>
    </source>
</evidence>
<comment type="caution">
    <text evidence="6">The sequence shown here is derived from an EMBL/GenBank/DDBJ whole genome shotgun (WGS) entry which is preliminary data.</text>
</comment>
<evidence type="ECO:0000313" key="7">
    <source>
        <dbReference type="Proteomes" id="UP000292927"/>
    </source>
</evidence>
<dbReference type="GO" id="GO:0005524">
    <property type="term" value="F:ATP binding"/>
    <property type="evidence" value="ECO:0007669"/>
    <property type="project" value="UniProtKB-KW"/>
</dbReference>
<dbReference type="NCBIfam" id="TIGR01613">
    <property type="entry name" value="primase_Cterm"/>
    <property type="match status" value="1"/>
</dbReference>
<organism evidence="6 7">
    <name type="scientific">Cuneatibacter caecimuris</name>
    <dbReference type="NCBI Taxonomy" id="1796618"/>
    <lineage>
        <taxon>Bacteria</taxon>
        <taxon>Bacillati</taxon>
        <taxon>Bacillota</taxon>
        <taxon>Clostridia</taxon>
        <taxon>Lachnospirales</taxon>
        <taxon>Lachnospiraceae</taxon>
        <taxon>Cuneatibacter</taxon>
    </lineage>
</organism>
<keyword evidence="7" id="KW-1185">Reference proteome</keyword>
<dbReference type="InterPro" id="IPR051620">
    <property type="entry name" value="ORF904-like_C"/>
</dbReference>
<evidence type="ECO:0000256" key="2">
    <source>
        <dbReference type="ARBA" id="ARBA00022801"/>
    </source>
</evidence>
<dbReference type="GO" id="GO:0004386">
    <property type="term" value="F:helicase activity"/>
    <property type="evidence" value="ECO:0007669"/>
    <property type="project" value="UniProtKB-KW"/>
</dbReference>
<dbReference type="AlphaFoldDB" id="A0A4Q7PNR6"/>
<keyword evidence="1" id="KW-0547">Nucleotide-binding</keyword>
<keyword evidence="3" id="KW-0347">Helicase</keyword>
<dbReference type="PANTHER" id="PTHR35372:SF2">
    <property type="entry name" value="SF3 HELICASE DOMAIN-CONTAINING PROTEIN"/>
    <property type="match status" value="1"/>
</dbReference>
<feature type="domain" description="SF3 helicase" evidence="5">
    <location>
        <begin position="165"/>
        <end position="320"/>
    </location>
</feature>
<dbReference type="InterPro" id="IPR045455">
    <property type="entry name" value="NrS-1_pol-like_helicase"/>
</dbReference>
<dbReference type="InterPro" id="IPR014015">
    <property type="entry name" value="Helicase_SF3_DNA-vir"/>
</dbReference>
<evidence type="ECO:0000256" key="4">
    <source>
        <dbReference type="ARBA" id="ARBA00022840"/>
    </source>
</evidence>
<proteinExistence type="predicted"/>
<dbReference type="Pfam" id="PF08706">
    <property type="entry name" value="D5_N"/>
    <property type="match status" value="1"/>
</dbReference>
<dbReference type="SUPFAM" id="SSF52540">
    <property type="entry name" value="P-loop containing nucleoside triphosphate hydrolases"/>
    <property type="match status" value="1"/>
</dbReference>
<keyword evidence="2" id="KW-0378">Hydrolase</keyword>
<dbReference type="PROSITE" id="PS51206">
    <property type="entry name" value="SF3_HELICASE_1"/>
    <property type="match status" value="1"/>
</dbReference>
<keyword evidence="4" id="KW-0067">ATP-binding</keyword>
<dbReference type="InterPro" id="IPR014818">
    <property type="entry name" value="Phage/plasmid_primase_P4_C"/>
</dbReference>
<dbReference type="GO" id="GO:0016787">
    <property type="term" value="F:hydrolase activity"/>
    <property type="evidence" value="ECO:0007669"/>
    <property type="project" value="UniProtKB-KW"/>
</dbReference>
<evidence type="ECO:0000256" key="3">
    <source>
        <dbReference type="ARBA" id="ARBA00022806"/>
    </source>
</evidence>
<dbReference type="InterPro" id="IPR027417">
    <property type="entry name" value="P-loop_NTPase"/>
</dbReference>
<dbReference type="Proteomes" id="UP000292927">
    <property type="component" value="Unassembled WGS sequence"/>
</dbReference>
<accession>A0A4Q7PNR6</accession>
<evidence type="ECO:0000259" key="5">
    <source>
        <dbReference type="PROSITE" id="PS51206"/>
    </source>
</evidence>
<dbReference type="Pfam" id="PF19263">
    <property type="entry name" value="DUF5906"/>
    <property type="match status" value="1"/>
</dbReference>
<dbReference type="EMBL" id="SGXF01000001">
    <property type="protein sequence ID" value="RZT02115.1"/>
    <property type="molecule type" value="Genomic_DNA"/>
</dbReference>
<dbReference type="Gene3D" id="3.40.50.300">
    <property type="entry name" value="P-loop containing nucleotide triphosphate hydrolases"/>
    <property type="match status" value="1"/>
</dbReference>
<evidence type="ECO:0000256" key="1">
    <source>
        <dbReference type="ARBA" id="ARBA00022741"/>
    </source>
</evidence>
<dbReference type="InterPro" id="IPR004968">
    <property type="entry name" value="DNA_primase/NTPase_C"/>
</dbReference>
<sequence>MDKAEENGIDLRDFLKIGKNGPYEILDNKIAEYITTQALKMFVLNGQPYLYRHGVYRRDEEGKILKGYIKALIDDDLITISRINRVYNLIMADHHLTKENEEVNCYPCHWVNFKNGMYDPVLQRMTPHKPEYFSINQIPHAFEENAEYAGTVADQFFRGIIPDDQDREMFFQYAGYCMTTDTRLQKFMMLLGLPGSGKSTAINMLTDAVGEKNISSLTLQDLNERFNSAVLLGKLLNACADLPKKALEQVDAIKRITGEDLVKGEYKGGRIFSFRSNAKLIFSANAMPHSLDEKSEAFYRRMLAIEIMKKGPYIPDLKKGLKYSMPGFIRECMAALHRMYEKGGEIDSPNSKVLVHEFHRDSDNVTAFIDDCLERDSKGRIERAALYRMYMTYCMDEEVLCLGKKGFYANLRGKGITESPFQGVRCFKGIAPKETDFTPLGAKQTPFLHLENAQSDGKNAV</sequence>